<dbReference type="AlphaFoldDB" id="A0A1I7SSL5"/>
<dbReference type="PANTHER" id="PTHR22809">
    <property type="entry name" value="METHYLTRANSFERASE-RELATED"/>
    <property type="match status" value="1"/>
</dbReference>
<dbReference type="Proteomes" id="UP000582659">
    <property type="component" value="Unassembled WGS sequence"/>
</dbReference>
<dbReference type="EMBL" id="CAJFCV020000002">
    <property type="protein sequence ID" value="CAG9097429.1"/>
    <property type="molecule type" value="Genomic_DNA"/>
</dbReference>
<evidence type="ECO:0000313" key="9">
    <source>
        <dbReference type="WBParaSite" id="BXY_1603200.1"/>
    </source>
</evidence>
<dbReference type="Gene3D" id="3.40.50.150">
    <property type="entry name" value="Vaccinia Virus protein VP39"/>
    <property type="match status" value="1"/>
</dbReference>
<dbReference type="CDD" id="cd02440">
    <property type="entry name" value="AdoMet_MTases"/>
    <property type="match status" value="1"/>
</dbReference>
<feature type="domain" description="Methyltransferase type 12" evidence="5">
    <location>
        <begin position="335"/>
        <end position="434"/>
    </location>
</feature>
<dbReference type="SMR" id="A0A1I7SSL5"/>
<dbReference type="Proteomes" id="UP000659654">
    <property type="component" value="Unassembled WGS sequence"/>
</dbReference>
<name>A0A1I7SSL5_BURXY</name>
<keyword evidence="2" id="KW-0489">Methyltransferase</keyword>
<dbReference type="Pfam" id="PF08242">
    <property type="entry name" value="Methyltransf_12"/>
    <property type="match status" value="1"/>
</dbReference>
<feature type="chain" id="PRO_5036022241" evidence="4">
    <location>
        <begin position="21"/>
        <end position="521"/>
    </location>
</feature>
<dbReference type="InterPro" id="IPR026113">
    <property type="entry name" value="METTL2/6/8-like"/>
</dbReference>
<comment type="similarity">
    <text evidence="1">Belongs to the methyltransferase superfamily. METL family.</text>
</comment>
<dbReference type="InterPro" id="IPR029063">
    <property type="entry name" value="SAM-dependent_MTases_sf"/>
</dbReference>
<keyword evidence="3" id="KW-0808">Transferase</keyword>
<dbReference type="InterPro" id="IPR013217">
    <property type="entry name" value="Methyltransf_12"/>
</dbReference>
<feature type="signal peptide" evidence="4">
    <location>
        <begin position="1"/>
        <end position="20"/>
    </location>
</feature>
<evidence type="ECO:0000313" key="8">
    <source>
        <dbReference type="Proteomes" id="UP000659654"/>
    </source>
</evidence>
<organism evidence="7 9">
    <name type="scientific">Bursaphelenchus xylophilus</name>
    <name type="common">Pinewood nematode worm</name>
    <name type="synonym">Aphelenchoides xylophilus</name>
    <dbReference type="NCBI Taxonomy" id="6326"/>
    <lineage>
        <taxon>Eukaryota</taxon>
        <taxon>Metazoa</taxon>
        <taxon>Ecdysozoa</taxon>
        <taxon>Nematoda</taxon>
        <taxon>Chromadorea</taxon>
        <taxon>Rhabditida</taxon>
        <taxon>Tylenchina</taxon>
        <taxon>Tylenchomorpha</taxon>
        <taxon>Aphelenchoidea</taxon>
        <taxon>Aphelenchoididae</taxon>
        <taxon>Bursaphelenchus</taxon>
    </lineage>
</organism>
<evidence type="ECO:0000256" key="1">
    <source>
        <dbReference type="ARBA" id="ARBA00009725"/>
    </source>
</evidence>
<dbReference type="WBParaSite" id="BXY_1603200.1">
    <property type="protein sequence ID" value="BXY_1603200.1"/>
    <property type="gene ID" value="BXY_1603200"/>
</dbReference>
<reference evidence="9" key="1">
    <citation type="submission" date="2016-11" db="UniProtKB">
        <authorList>
            <consortium name="WormBaseParasite"/>
        </authorList>
    </citation>
    <scope>IDENTIFICATION</scope>
</reference>
<evidence type="ECO:0000313" key="6">
    <source>
        <dbReference type="EMBL" id="CAD5215519.1"/>
    </source>
</evidence>
<proteinExistence type="inferred from homology"/>
<protein>
    <submittedName>
        <fullName evidence="6">(pine wood nematode) hypothetical protein</fullName>
    </submittedName>
</protein>
<dbReference type="eggNOG" id="KOG2361">
    <property type="taxonomic scope" value="Eukaryota"/>
</dbReference>
<reference evidence="6" key="2">
    <citation type="submission" date="2020-09" db="EMBL/GenBank/DDBJ databases">
        <authorList>
            <person name="Kikuchi T."/>
        </authorList>
    </citation>
    <scope>NUCLEOTIDE SEQUENCE</scope>
    <source>
        <strain evidence="6">Ka4C1</strain>
    </source>
</reference>
<evidence type="ECO:0000259" key="5">
    <source>
        <dbReference type="Pfam" id="PF08242"/>
    </source>
</evidence>
<accession>A0A1I7SSL5</accession>
<dbReference type="GO" id="GO:0008173">
    <property type="term" value="F:RNA methyltransferase activity"/>
    <property type="evidence" value="ECO:0007669"/>
    <property type="project" value="UniProtKB-ARBA"/>
</dbReference>
<dbReference type="PANTHER" id="PTHR22809:SF5">
    <property type="entry name" value="TRNA N(3)-METHYLCYTIDINE METHYLTRANSFERASE METTL6"/>
    <property type="match status" value="1"/>
</dbReference>
<evidence type="ECO:0000256" key="3">
    <source>
        <dbReference type="ARBA" id="ARBA00022679"/>
    </source>
</evidence>
<gene>
    <name evidence="6" type="ORF">BXYJ_LOCUS4070</name>
</gene>
<dbReference type="Proteomes" id="UP000095284">
    <property type="component" value="Unplaced"/>
</dbReference>
<dbReference type="GO" id="GO:0008757">
    <property type="term" value="F:S-adenosylmethionine-dependent methyltransferase activity"/>
    <property type="evidence" value="ECO:0007669"/>
    <property type="project" value="UniProtKB-ARBA"/>
</dbReference>
<evidence type="ECO:0000256" key="2">
    <source>
        <dbReference type="ARBA" id="ARBA00022603"/>
    </source>
</evidence>
<dbReference type="OrthoDB" id="417697at2759"/>
<dbReference type="GO" id="GO:0032259">
    <property type="term" value="P:methylation"/>
    <property type="evidence" value="ECO:0007669"/>
    <property type="project" value="UniProtKB-KW"/>
</dbReference>
<keyword evidence="8" id="KW-1185">Reference proteome</keyword>
<dbReference type="EMBL" id="CAJFDI010000002">
    <property type="protein sequence ID" value="CAD5215519.1"/>
    <property type="molecule type" value="Genomic_DNA"/>
</dbReference>
<evidence type="ECO:0000256" key="4">
    <source>
        <dbReference type="SAM" id="SignalP"/>
    </source>
</evidence>
<sequence length="521" mass="59952">MYTSSLRLTLLLSLINEILTLECFDCTNYPDGIVCSTKASCETQGGCYYASSKEPELAEEKKIPWWVSSCANNLKIENYQTSCFNTANEDTICVCFQDYCNTPAEIEKAINIRFSPFKENPLLPWALATTATTTASTSTITLITSKAIPTTLLTKPVTSTTTTIITTTVHLLTEENLKKTVETTIMPARVIDLTEQKQDANKSLAYLGSISHDNPGPADTINTTETVIAEVDEGEAPSKKKLALRLLFDTVWKMEDSSTSFEMPRDLTEAEKILLLNQKSMSKFKENKLEIEARKNWDRFYKRNQDKFFKDRHWTRNEIHDILGDLDYNKKLVFVEMGCGVGNMLFPLIEYYPHWDFFGFDFSENAIQELKKRARNSGVSITADVLDLTDNQRRLMFPEGDIATLIFVLSAIHPDKHQDVIENLKKYIKPGGIIFVRDYGAFDYAMIRFGRGAKIYDRFYARQDGTRAYYFYTQELTQLFEKAGFECQTAEYLHKKTTNHEREMTVDRIFVQCRFRRKEWE</sequence>
<dbReference type="SUPFAM" id="SSF53335">
    <property type="entry name" value="S-adenosyl-L-methionine-dependent methyltransferases"/>
    <property type="match status" value="1"/>
</dbReference>
<keyword evidence="4" id="KW-0732">Signal</keyword>
<evidence type="ECO:0000313" key="7">
    <source>
        <dbReference type="Proteomes" id="UP000095284"/>
    </source>
</evidence>